<dbReference type="Proteomes" id="UP000756132">
    <property type="component" value="Chromosome 2"/>
</dbReference>
<reference evidence="2" key="2">
    <citation type="journal article" date="2022" name="Microb. Genom.">
        <title>A chromosome-scale genome assembly of the tomato pathogen Cladosporium fulvum reveals a compartmentalized genome architecture and the presence of a dispensable chromosome.</title>
        <authorList>
            <person name="Zaccaron A.Z."/>
            <person name="Chen L.H."/>
            <person name="Samaras A."/>
            <person name="Stergiopoulos I."/>
        </authorList>
    </citation>
    <scope>NUCLEOTIDE SEQUENCE</scope>
    <source>
        <strain evidence="2">Race5_Kim</strain>
    </source>
</reference>
<dbReference type="OrthoDB" id="3640708at2759"/>
<dbReference type="EMBL" id="CP090164">
    <property type="protein sequence ID" value="UJO13641.1"/>
    <property type="molecule type" value="Genomic_DNA"/>
</dbReference>
<feature type="compositionally biased region" description="Low complexity" evidence="1">
    <location>
        <begin position="1"/>
        <end position="12"/>
    </location>
</feature>
<dbReference type="KEGG" id="ffu:CLAFUR5_02643"/>
<gene>
    <name evidence="2" type="ORF">CLAFUR5_02643</name>
</gene>
<dbReference type="GeneID" id="71982521"/>
<protein>
    <submittedName>
        <fullName evidence="2">Uncharacterized protein</fullName>
    </submittedName>
</protein>
<accession>A0A9Q8L9Y4</accession>
<evidence type="ECO:0000313" key="2">
    <source>
        <dbReference type="EMBL" id="UJO13641.1"/>
    </source>
</evidence>
<dbReference type="RefSeq" id="XP_047758007.1">
    <property type="nucleotide sequence ID" value="XM_047901791.1"/>
</dbReference>
<keyword evidence="3" id="KW-1185">Reference proteome</keyword>
<feature type="region of interest" description="Disordered" evidence="1">
    <location>
        <begin position="1"/>
        <end position="20"/>
    </location>
</feature>
<name>A0A9Q8L9Y4_PASFU</name>
<evidence type="ECO:0000313" key="3">
    <source>
        <dbReference type="Proteomes" id="UP000756132"/>
    </source>
</evidence>
<evidence type="ECO:0000256" key="1">
    <source>
        <dbReference type="SAM" id="MobiDB-lite"/>
    </source>
</evidence>
<sequence length="183" mass="20313">MASTANTPSNTPSPNPFESRQAHEANLSGTTLFDYVRARFCEGIVTLDSVLSFMALGHCRPGSIAQRQDIDGLLDNLIAMARWLVNFLQTATACFHDSPWTRSAIVGLRMELHQYSHKVMQISSIMQSVKTFRSEGDKAGVKPDEARVVDVRPKKKVLELEMFPPLGIRPEDIRLPDDASGEV</sequence>
<reference evidence="2" key="1">
    <citation type="submission" date="2021-12" db="EMBL/GenBank/DDBJ databases">
        <authorList>
            <person name="Zaccaron A."/>
            <person name="Stergiopoulos I."/>
        </authorList>
    </citation>
    <scope>NUCLEOTIDE SEQUENCE</scope>
    <source>
        <strain evidence="2">Race5_Kim</strain>
    </source>
</reference>
<proteinExistence type="predicted"/>
<organism evidence="2 3">
    <name type="scientific">Passalora fulva</name>
    <name type="common">Tomato leaf mold</name>
    <name type="synonym">Cladosporium fulvum</name>
    <dbReference type="NCBI Taxonomy" id="5499"/>
    <lineage>
        <taxon>Eukaryota</taxon>
        <taxon>Fungi</taxon>
        <taxon>Dikarya</taxon>
        <taxon>Ascomycota</taxon>
        <taxon>Pezizomycotina</taxon>
        <taxon>Dothideomycetes</taxon>
        <taxon>Dothideomycetidae</taxon>
        <taxon>Mycosphaerellales</taxon>
        <taxon>Mycosphaerellaceae</taxon>
        <taxon>Fulvia</taxon>
    </lineage>
</organism>
<dbReference type="AlphaFoldDB" id="A0A9Q8L9Y4"/>